<dbReference type="Pfam" id="PF13302">
    <property type="entry name" value="Acetyltransf_3"/>
    <property type="match status" value="1"/>
</dbReference>
<dbReference type="PANTHER" id="PTHR39173:SF1">
    <property type="entry name" value="ACETYLTRANSFERASE"/>
    <property type="match status" value="1"/>
</dbReference>
<evidence type="ECO:0000259" key="1">
    <source>
        <dbReference type="PROSITE" id="PS51186"/>
    </source>
</evidence>
<accession>A0A0A0D1H4</accession>
<dbReference type="Gene3D" id="3.40.630.30">
    <property type="match status" value="1"/>
</dbReference>
<dbReference type="PANTHER" id="PTHR39173">
    <property type="entry name" value="ACETYLTRANSFERASE"/>
    <property type="match status" value="1"/>
</dbReference>
<evidence type="ECO:0000313" key="3">
    <source>
        <dbReference type="Proteomes" id="UP000029995"/>
    </source>
</evidence>
<organism evidence="2 3">
    <name type="scientific">Inquilinus limosus MP06</name>
    <dbReference type="NCBI Taxonomy" id="1398085"/>
    <lineage>
        <taxon>Bacteria</taxon>
        <taxon>Pseudomonadati</taxon>
        <taxon>Pseudomonadota</taxon>
        <taxon>Alphaproteobacteria</taxon>
        <taxon>Rhodospirillales</taxon>
        <taxon>Rhodospirillaceae</taxon>
        <taxon>Inquilinus</taxon>
    </lineage>
</organism>
<comment type="caution">
    <text evidence="2">The sequence shown here is derived from an EMBL/GenBank/DDBJ whole genome shotgun (WGS) entry which is preliminary data.</text>
</comment>
<dbReference type="InterPro" id="IPR016181">
    <property type="entry name" value="Acyl_CoA_acyltransferase"/>
</dbReference>
<keyword evidence="2" id="KW-0808">Transferase</keyword>
<dbReference type="InterPro" id="IPR000182">
    <property type="entry name" value="GNAT_dom"/>
</dbReference>
<feature type="domain" description="N-acetyltransferase" evidence="1">
    <location>
        <begin position="27"/>
        <end position="186"/>
    </location>
</feature>
<dbReference type="RefSeq" id="WP_034844985.1">
    <property type="nucleotide sequence ID" value="NZ_JANX01000441.1"/>
</dbReference>
<gene>
    <name evidence="2" type="ORF">P409_25270</name>
</gene>
<reference evidence="2 3" key="1">
    <citation type="submission" date="2014-01" db="EMBL/GenBank/DDBJ databases">
        <title>Genome sequence determination for a cystic fibrosis isolate, Inquilinus limosus.</title>
        <authorList>
            <person name="Pino M."/>
            <person name="Di Conza J."/>
            <person name="Gutkind G."/>
        </authorList>
    </citation>
    <scope>NUCLEOTIDE SEQUENCE [LARGE SCALE GENOMIC DNA]</scope>
    <source>
        <strain evidence="2 3">MP06</strain>
    </source>
</reference>
<proteinExistence type="predicted"/>
<sequence>MTVALIAPTLDHLPGFADALRRGWSPDTVRKDAAAREQLERIARDPAGFVAGLDDPEARGGPITLPDGSTVPRLPGFHRWLWDGDFCGSLNLRWQPGTAALPAHVLGHIGYSVVPWKQRRGFATRGLALLLPEARALGLAYVELTTDPDNLASQRVILANGGRLVERFRKAEGYGGGESLRWRIDL</sequence>
<evidence type="ECO:0000313" key="2">
    <source>
        <dbReference type="EMBL" id="KGM31768.1"/>
    </source>
</evidence>
<protein>
    <submittedName>
        <fullName evidence="2">Acetyltransferase</fullName>
    </submittedName>
</protein>
<dbReference type="PROSITE" id="PS51186">
    <property type="entry name" value="GNAT"/>
    <property type="match status" value="1"/>
</dbReference>
<dbReference type="EMBL" id="JANX01000441">
    <property type="protein sequence ID" value="KGM31768.1"/>
    <property type="molecule type" value="Genomic_DNA"/>
</dbReference>
<dbReference type="GO" id="GO:0016747">
    <property type="term" value="F:acyltransferase activity, transferring groups other than amino-acyl groups"/>
    <property type="evidence" value="ECO:0007669"/>
    <property type="project" value="InterPro"/>
</dbReference>
<dbReference type="AlphaFoldDB" id="A0A0A0D1H4"/>
<dbReference type="SUPFAM" id="SSF55729">
    <property type="entry name" value="Acyl-CoA N-acyltransferases (Nat)"/>
    <property type="match status" value="1"/>
</dbReference>
<dbReference type="OrthoDB" id="5293267at2"/>
<name>A0A0A0D1H4_9PROT</name>
<dbReference type="Proteomes" id="UP000029995">
    <property type="component" value="Unassembled WGS sequence"/>
</dbReference>